<proteinExistence type="predicted"/>
<accession>A0A6P1Y130</accession>
<organism evidence="1 2">
    <name type="scientific">Treponema vincentii</name>
    <dbReference type="NCBI Taxonomy" id="69710"/>
    <lineage>
        <taxon>Bacteria</taxon>
        <taxon>Pseudomonadati</taxon>
        <taxon>Spirochaetota</taxon>
        <taxon>Spirochaetia</taxon>
        <taxon>Spirochaetales</taxon>
        <taxon>Treponemataceae</taxon>
        <taxon>Treponema</taxon>
    </lineage>
</organism>
<reference evidence="1 2" key="1">
    <citation type="submission" date="2020-01" db="EMBL/GenBank/DDBJ databases">
        <title>Complete genome sequence of a human oral phylogroup 1 Treponema sp. strain ATCC 700766, originally isolated from periodontitis dental plaque.</title>
        <authorList>
            <person name="Chan Y."/>
            <person name="Huo Y.-B."/>
            <person name="Yu X.-L."/>
            <person name="Zeng H."/>
            <person name="Leung W.-K."/>
            <person name="Watt R.M."/>
        </authorList>
    </citation>
    <scope>NUCLEOTIDE SEQUENCE [LARGE SCALE GENOMIC DNA]</scope>
    <source>
        <strain evidence="1 2">OMZ 804</strain>
    </source>
</reference>
<evidence type="ECO:0000313" key="1">
    <source>
        <dbReference type="EMBL" id="QHX42960.1"/>
    </source>
</evidence>
<dbReference type="EMBL" id="CP048020">
    <property type="protein sequence ID" value="QHX42960.1"/>
    <property type="molecule type" value="Genomic_DNA"/>
</dbReference>
<dbReference type="AlphaFoldDB" id="A0A6P1Y130"/>
<protein>
    <submittedName>
        <fullName evidence="1">Uncharacterized protein</fullName>
    </submittedName>
</protein>
<sequence length="70" mass="7971">MKLYSIKSNPGDVSYFSILNETDKGYFIRICHDKEGYEKISEEFLDNDMFALCLRTGYISEVPAEAHGVA</sequence>
<gene>
    <name evidence="1" type="ORF">GWP43_05330</name>
</gene>
<name>A0A6P1Y130_9SPIR</name>
<dbReference type="Proteomes" id="UP000464374">
    <property type="component" value="Chromosome"/>
</dbReference>
<evidence type="ECO:0000313" key="2">
    <source>
        <dbReference type="Proteomes" id="UP000464374"/>
    </source>
</evidence>
<dbReference type="KEGG" id="trz:GWP43_05330"/>
<dbReference type="RefSeq" id="WP_044015951.1">
    <property type="nucleotide sequence ID" value="NZ_CP048020.1"/>
</dbReference>